<name>C5M0C7_PERM5</name>
<sequence>MPPRKPAWLSEEDLLKEQAEFMNGDRPAATVVRVGGEKKGKSDVVGTSTEERTAVSEAHKAEQEAELSSVDVPLNRVMNDRVVERQPDLTVPVAPPRADLASSSRGFPKPKLRAWRSKKLADSRVPLAQRKPTVAATGEDVNERTVLGMTKEEREETMAEVS</sequence>
<organism evidence="3">
    <name type="scientific">Perkinsus marinus (strain ATCC 50983 / TXsc)</name>
    <dbReference type="NCBI Taxonomy" id="423536"/>
    <lineage>
        <taxon>Eukaryota</taxon>
        <taxon>Sar</taxon>
        <taxon>Alveolata</taxon>
        <taxon>Perkinsozoa</taxon>
        <taxon>Perkinsea</taxon>
        <taxon>Perkinsida</taxon>
        <taxon>Perkinsidae</taxon>
        <taxon>Perkinsus</taxon>
    </lineage>
</organism>
<dbReference type="AlphaFoldDB" id="C5M0C7"/>
<feature type="compositionally biased region" description="Basic and acidic residues" evidence="1">
    <location>
        <begin position="150"/>
        <end position="162"/>
    </location>
</feature>
<feature type="compositionally biased region" description="Basic and acidic residues" evidence="1">
    <location>
        <begin position="49"/>
        <end position="63"/>
    </location>
</feature>
<dbReference type="EMBL" id="GG687067">
    <property type="protein sequence ID" value="EEQ97565.1"/>
    <property type="molecule type" value="Genomic_DNA"/>
</dbReference>
<feature type="region of interest" description="Disordered" evidence="1">
    <location>
        <begin position="87"/>
        <end position="162"/>
    </location>
</feature>
<protein>
    <submittedName>
        <fullName evidence="2">Uncharacterized protein</fullName>
    </submittedName>
</protein>
<dbReference type="RefSeq" id="XP_002764848.1">
    <property type="nucleotide sequence ID" value="XM_002764802.1"/>
</dbReference>
<evidence type="ECO:0000313" key="2">
    <source>
        <dbReference type="EMBL" id="EEQ97565.1"/>
    </source>
</evidence>
<proteinExistence type="predicted"/>
<evidence type="ECO:0000256" key="1">
    <source>
        <dbReference type="SAM" id="MobiDB-lite"/>
    </source>
</evidence>
<feature type="compositionally biased region" description="Basic residues" evidence="1">
    <location>
        <begin position="108"/>
        <end position="118"/>
    </location>
</feature>
<evidence type="ECO:0000313" key="3">
    <source>
        <dbReference type="Proteomes" id="UP000007800"/>
    </source>
</evidence>
<dbReference type="GeneID" id="9055316"/>
<dbReference type="Proteomes" id="UP000007800">
    <property type="component" value="Unassembled WGS sequence"/>
</dbReference>
<keyword evidence="3" id="KW-1185">Reference proteome</keyword>
<accession>C5M0C7</accession>
<gene>
    <name evidence="2" type="ORF">Pmar_PMAR004277</name>
</gene>
<feature type="region of interest" description="Disordered" evidence="1">
    <location>
        <begin position="36"/>
        <end position="67"/>
    </location>
</feature>
<dbReference type="InParanoid" id="C5M0C7"/>
<reference evidence="2 3" key="1">
    <citation type="submission" date="2008-07" db="EMBL/GenBank/DDBJ databases">
        <authorList>
            <person name="El-Sayed N."/>
            <person name="Caler E."/>
            <person name="Inman J."/>
            <person name="Amedeo P."/>
            <person name="Hass B."/>
            <person name="Wortman J."/>
        </authorList>
    </citation>
    <scope>NUCLEOTIDE SEQUENCE [LARGE SCALE GENOMIC DNA]</scope>
    <source>
        <strain evidence="3">ATCC 50983 / TXsc</strain>
    </source>
</reference>